<evidence type="ECO:0000256" key="3">
    <source>
        <dbReference type="ARBA" id="ARBA00012662"/>
    </source>
</evidence>
<dbReference type="InterPro" id="IPR013780">
    <property type="entry name" value="Glyco_hydro_b"/>
</dbReference>
<gene>
    <name evidence="9" type="ORF">Vau01_082370</name>
</gene>
<dbReference type="PRINTS" id="PR00741">
    <property type="entry name" value="GLHYDRLASE29"/>
</dbReference>
<name>A0A8J3ZB55_9ACTN</name>
<evidence type="ECO:0000256" key="2">
    <source>
        <dbReference type="ARBA" id="ARBA00007951"/>
    </source>
</evidence>
<feature type="site" description="May be important for catalysis" evidence="7">
    <location>
        <position position="275"/>
    </location>
</feature>
<evidence type="ECO:0000256" key="6">
    <source>
        <dbReference type="ARBA" id="ARBA00023295"/>
    </source>
</evidence>
<dbReference type="Pfam" id="PF01120">
    <property type="entry name" value="Alpha_L_fucos"/>
    <property type="match status" value="1"/>
</dbReference>
<evidence type="ECO:0000256" key="4">
    <source>
        <dbReference type="ARBA" id="ARBA00022729"/>
    </source>
</evidence>
<comment type="similarity">
    <text evidence="2">Belongs to the glycosyl hydrolase 29 family.</text>
</comment>
<evidence type="ECO:0000256" key="5">
    <source>
        <dbReference type="ARBA" id="ARBA00022801"/>
    </source>
</evidence>
<dbReference type="AlphaFoldDB" id="A0A8J3ZB55"/>
<dbReference type="InterPro" id="IPR000933">
    <property type="entry name" value="Glyco_hydro_29"/>
</dbReference>
<dbReference type="PIRSF" id="PIRSF001092">
    <property type="entry name" value="Alpha-L-fucosidase"/>
    <property type="match status" value="1"/>
</dbReference>
<dbReference type="EMBL" id="BOPG01000058">
    <property type="protein sequence ID" value="GIJ60721.1"/>
    <property type="molecule type" value="Genomic_DNA"/>
</dbReference>
<dbReference type="GO" id="GO:0005764">
    <property type="term" value="C:lysosome"/>
    <property type="evidence" value="ECO:0007669"/>
    <property type="project" value="TreeGrafter"/>
</dbReference>
<dbReference type="RefSeq" id="WP_204005269.1">
    <property type="nucleotide sequence ID" value="NZ_BOPG01000058.1"/>
</dbReference>
<dbReference type="SMART" id="SM00812">
    <property type="entry name" value="Alpha_L_fucos"/>
    <property type="match status" value="1"/>
</dbReference>
<dbReference type="GO" id="GO:0016139">
    <property type="term" value="P:glycoside catabolic process"/>
    <property type="evidence" value="ECO:0007669"/>
    <property type="project" value="TreeGrafter"/>
</dbReference>
<dbReference type="InterPro" id="IPR016286">
    <property type="entry name" value="FUC_metazoa-typ"/>
</dbReference>
<dbReference type="GO" id="GO:0006004">
    <property type="term" value="P:fucose metabolic process"/>
    <property type="evidence" value="ECO:0007669"/>
    <property type="project" value="InterPro"/>
</dbReference>
<dbReference type="EC" id="3.2.1.51" evidence="3"/>
<dbReference type="SUPFAM" id="SSF51445">
    <property type="entry name" value="(Trans)glycosidases"/>
    <property type="match status" value="1"/>
</dbReference>
<reference evidence="9" key="1">
    <citation type="submission" date="2021-01" db="EMBL/GenBank/DDBJ databases">
        <title>Whole genome shotgun sequence of Virgisporangium aurantiacum NBRC 16421.</title>
        <authorList>
            <person name="Komaki H."/>
            <person name="Tamura T."/>
        </authorList>
    </citation>
    <scope>NUCLEOTIDE SEQUENCE</scope>
    <source>
        <strain evidence="9">NBRC 16421</strain>
    </source>
</reference>
<evidence type="ECO:0000259" key="8">
    <source>
        <dbReference type="Pfam" id="PF01120"/>
    </source>
</evidence>
<dbReference type="GO" id="GO:0004560">
    <property type="term" value="F:alpha-L-fucosidase activity"/>
    <property type="evidence" value="ECO:0007669"/>
    <property type="project" value="InterPro"/>
</dbReference>
<organism evidence="9 10">
    <name type="scientific">Virgisporangium aurantiacum</name>
    <dbReference type="NCBI Taxonomy" id="175570"/>
    <lineage>
        <taxon>Bacteria</taxon>
        <taxon>Bacillati</taxon>
        <taxon>Actinomycetota</taxon>
        <taxon>Actinomycetes</taxon>
        <taxon>Micromonosporales</taxon>
        <taxon>Micromonosporaceae</taxon>
        <taxon>Virgisporangium</taxon>
    </lineage>
</organism>
<proteinExistence type="inferred from homology"/>
<evidence type="ECO:0000256" key="7">
    <source>
        <dbReference type="PIRSR" id="PIRSR001092-1"/>
    </source>
</evidence>
<keyword evidence="4" id="KW-0732">Signal</keyword>
<evidence type="ECO:0000313" key="10">
    <source>
        <dbReference type="Proteomes" id="UP000612585"/>
    </source>
</evidence>
<dbReference type="Gene3D" id="3.20.20.80">
    <property type="entry name" value="Glycosidases"/>
    <property type="match status" value="1"/>
</dbReference>
<keyword evidence="10" id="KW-1185">Reference proteome</keyword>
<keyword evidence="5" id="KW-0378">Hydrolase</keyword>
<dbReference type="PANTHER" id="PTHR10030:SF37">
    <property type="entry name" value="ALPHA-L-FUCOSIDASE-RELATED"/>
    <property type="match status" value="1"/>
</dbReference>
<evidence type="ECO:0000313" key="9">
    <source>
        <dbReference type="EMBL" id="GIJ60721.1"/>
    </source>
</evidence>
<feature type="domain" description="Glycoside hydrolase family 29 N-terminal" evidence="8">
    <location>
        <begin position="2"/>
        <end position="344"/>
    </location>
</feature>
<dbReference type="Gene3D" id="2.60.40.1180">
    <property type="entry name" value="Golgi alpha-mannosidase II"/>
    <property type="match status" value="1"/>
</dbReference>
<protein>
    <recommendedName>
        <fullName evidence="3">alpha-L-fucosidase</fullName>
        <ecNumber evidence="3">3.2.1.51</ecNumber>
    </recommendedName>
</protein>
<dbReference type="InterPro" id="IPR017853">
    <property type="entry name" value="GH"/>
</dbReference>
<accession>A0A8J3ZB55</accession>
<dbReference type="PANTHER" id="PTHR10030">
    <property type="entry name" value="ALPHA-L-FUCOSIDASE"/>
    <property type="match status" value="1"/>
</dbReference>
<sequence length="413" mass="45325">MRPVPAWYRDAKFGVIVHWGLYSVPAWAPLDDELVRILASGGPAPSLEDSAAGDPLARTSYAEWYWNSSLLDGPTRSYHASVYGGGDYGDFREPFLEAVRGWSAEPWASLFAAAGARYVVPVTKHHDGFLLWPSTVDNPHRTGWRVTRDVIGELGEAVRAHGMRYGLYYSGGPDWTFDHLPIRRMADVAASIPSSREYAGYVDAHWRELIRRYRPSILWNDIGRPPGSDPGPLIADYYAEFPDGVVNDRFGGSDPDVRTPEYARRADIDPLPWECVRAVGLSFGWNRQETSLLSVGELAMLLADVVSKNGNLLLGVTPDDRGAIPPAQVALLHGIGRWLAAHGEAVYATRPWVRADARTADGQEVRFTCRGATVYGLIPNAVGDPVELARTIAGVPAVPFRRVGSEGFAFDAP</sequence>
<keyword evidence="6" id="KW-0326">Glycosidase</keyword>
<comment type="caution">
    <text evidence="9">The sequence shown here is derived from an EMBL/GenBank/DDBJ whole genome shotgun (WGS) entry which is preliminary data.</text>
</comment>
<dbReference type="Proteomes" id="UP000612585">
    <property type="component" value="Unassembled WGS sequence"/>
</dbReference>
<comment type="function">
    <text evidence="1">Alpha-L-fucosidase is responsible for hydrolyzing the alpha-1,6-linked fucose joined to the reducing-end N-acetylglucosamine of the carbohydrate moieties of glycoproteins.</text>
</comment>
<dbReference type="InterPro" id="IPR057739">
    <property type="entry name" value="Glyco_hydro_29_N"/>
</dbReference>
<evidence type="ECO:0000256" key="1">
    <source>
        <dbReference type="ARBA" id="ARBA00004071"/>
    </source>
</evidence>